<gene>
    <name evidence="9" type="ordered locus">Dde_1974</name>
</gene>
<feature type="region of interest" description="Disordered" evidence="6">
    <location>
        <begin position="104"/>
        <end position="126"/>
    </location>
</feature>
<evidence type="ECO:0000256" key="4">
    <source>
        <dbReference type="ARBA" id="ARBA00023136"/>
    </source>
</evidence>
<feature type="coiled-coil region" evidence="5">
    <location>
        <begin position="72"/>
        <end position="99"/>
    </location>
</feature>
<organism evidence="9 10">
    <name type="scientific">Oleidesulfovibrio alaskensis (strain ATCC BAA-1058 / DSM 17464 / G20)</name>
    <name type="common">Desulfovibrio alaskensis</name>
    <dbReference type="NCBI Taxonomy" id="207559"/>
    <lineage>
        <taxon>Bacteria</taxon>
        <taxon>Pseudomonadati</taxon>
        <taxon>Thermodesulfobacteriota</taxon>
        <taxon>Desulfovibrionia</taxon>
        <taxon>Desulfovibrionales</taxon>
        <taxon>Desulfovibrionaceae</taxon>
        <taxon>Oleidesulfovibrio</taxon>
    </lineage>
</organism>
<sequence length="126" mass="14173">MRFIKVLGLVLLFFVSMLFFVQNTQVLSQPITLRFDLFMGAWQTIPLPFYFLLLLGFLAGSLATLVYFIAERIRLGAALRRARKQIGRLEKEVNSLRTLPLEESAQLPAAEEMPAQPAAEKTSANA</sequence>
<dbReference type="eggNOG" id="COG5416">
    <property type="taxonomic scope" value="Bacteria"/>
</dbReference>
<proteinExistence type="predicted"/>
<dbReference type="Pfam" id="PF06305">
    <property type="entry name" value="LapA_dom"/>
    <property type="match status" value="1"/>
</dbReference>
<evidence type="ECO:0000256" key="3">
    <source>
        <dbReference type="ARBA" id="ARBA00022989"/>
    </source>
</evidence>
<evidence type="ECO:0000313" key="9">
    <source>
        <dbReference type="EMBL" id="ABB38771.1"/>
    </source>
</evidence>
<dbReference type="STRING" id="207559.Dde_1974"/>
<dbReference type="GO" id="GO:0005886">
    <property type="term" value="C:plasma membrane"/>
    <property type="evidence" value="ECO:0007669"/>
    <property type="project" value="InterPro"/>
</dbReference>
<dbReference type="AlphaFoldDB" id="Q30ZX5"/>
<evidence type="ECO:0000256" key="7">
    <source>
        <dbReference type="SAM" id="Phobius"/>
    </source>
</evidence>
<dbReference type="EMBL" id="CP000112">
    <property type="protein sequence ID" value="ABB38771.1"/>
    <property type="molecule type" value="Genomic_DNA"/>
</dbReference>
<dbReference type="Proteomes" id="UP000002710">
    <property type="component" value="Chromosome"/>
</dbReference>
<evidence type="ECO:0000256" key="2">
    <source>
        <dbReference type="ARBA" id="ARBA00022692"/>
    </source>
</evidence>
<keyword evidence="10" id="KW-1185">Reference proteome</keyword>
<evidence type="ECO:0000256" key="1">
    <source>
        <dbReference type="ARBA" id="ARBA00022475"/>
    </source>
</evidence>
<protein>
    <submittedName>
        <fullName evidence="9">Histidine triad (HIT) protein</fullName>
    </submittedName>
</protein>
<keyword evidence="2 7" id="KW-0812">Transmembrane</keyword>
<feature type="transmembrane region" description="Helical" evidence="7">
    <location>
        <begin position="47"/>
        <end position="70"/>
    </location>
</feature>
<accession>Q30ZX5</accession>
<keyword evidence="5" id="KW-0175">Coiled coil</keyword>
<dbReference type="KEGG" id="dde:Dde_1974"/>
<keyword evidence="4 7" id="KW-0472">Membrane</keyword>
<keyword evidence="1" id="KW-1003">Cell membrane</keyword>
<evidence type="ECO:0000259" key="8">
    <source>
        <dbReference type="Pfam" id="PF06305"/>
    </source>
</evidence>
<evidence type="ECO:0000256" key="5">
    <source>
        <dbReference type="SAM" id="Coils"/>
    </source>
</evidence>
<feature type="compositionally biased region" description="Low complexity" evidence="6">
    <location>
        <begin position="105"/>
        <end position="120"/>
    </location>
</feature>
<name>Q30ZX5_OLEA2</name>
<dbReference type="HOGENOM" id="CLU_149213_1_0_7"/>
<dbReference type="RefSeq" id="WP_011367881.1">
    <property type="nucleotide sequence ID" value="NC_007519.1"/>
</dbReference>
<evidence type="ECO:0000256" key="6">
    <source>
        <dbReference type="SAM" id="MobiDB-lite"/>
    </source>
</evidence>
<keyword evidence="3 7" id="KW-1133">Transmembrane helix</keyword>
<evidence type="ECO:0000313" key="10">
    <source>
        <dbReference type="Proteomes" id="UP000002710"/>
    </source>
</evidence>
<dbReference type="InterPro" id="IPR010445">
    <property type="entry name" value="LapA_dom"/>
</dbReference>
<feature type="domain" description="Lipopolysaccharide assembly protein A" evidence="8">
    <location>
        <begin position="29"/>
        <end position="94"/>
    </location>
</feature>
<reference evidence="9 10" key="1">
    <citation type="journal article" date="2011" name="J. Bacteriol.">
        <title>Complete genome sequence and updated annotation of Desulfovibrio alaskensis G20.</title>
        <authorList>
            <person name="Hauser L.J."/>
            <person name="Land M.L."/>
            <person name="Brown S.D."/>
            <person name="Larimer F."/>
            <person name="Keller K.L."/>
            <person name="Rapp-Giles B.J."/>
            <person name="Price M.N."/>
            <person name="Lin M."/>
            <person name="Bruce D.C."/>
            <person name="Detter J.C."/>
            <person name="Tapia R."/>
            <person name="Han C.S."/>
            <person name="Goodwin L.A."/>
            <person name="Cheng J.F."/>
            <person name="Pitluck S."/>
            <person name="Copeland A."/>
            <person name="Lucas S."/>
            <person name="Nolan M."/>
            <person name="Lapidus A.L."/>
            <person name="Palumbo A.V."/>
            <person name="Wall J.D."/>
        </authorList>
    </citation>
    <scope>NUCLEOTIDE SEQUENCE [LARGE SCALE GENOMIC DNA]</scope>
    <source>
        <strain evidence="10">ATCC BAA 1058 / DSM 17464 / G20</strain>
    </source>
</reference>